<dbReference type="PANTHER" id="PTHR37507">
    <property type="entry name" value="SPORULATION PROTEIN YDCC"/>
    <property type="match status" value="1"/>
</dbReference>
<protein>
    <submittedName>
        <fullName evidence="1">Outer membrane lipoprotein carrier protein LolA</fullName>
    </submittedName>
</protein>
<dbReference type="AlphaFoldDB" id="A0A3N6M4Q0"/>
<dbReference type="SUPFAM" id="SSF89392">
    <property type="entry name" value="Prokaryotic lipoproteins and lipoprotein localization factors"/>
    <property type="match status" value="1"/>
</dbReference>
<name>A0A3N6M4Q0_9EURY</name>
<dbReference type="OrthoDB" id="137725at2157"/>
<dbReference type="InterPro" id="IPR052944">
    <property type="entry name" value="Sporulation_related"/>
</dbReference>
<dbReference type="Proteomes" id="UP000273828">
    <property type="component" value="Unassembled WGS sequence"/>
</dbReference>
<gene>
    <name evidence="1" type="ORF">EA462_09500</name>
</gene>
<evidence type="ECO:0000313" key="1">
    <source>
        <dbReference type="EMBL" id="RQG90211.1"/>
    </source>
</evidence>
<keyword evidence="2" id="KW-1185">Reference proteome</keyword>
<organism evidence="1 2">
    <name type="scientific">Natrarchaeobius halalkaliphilus</name>
    <dbReference type="NCBI Taxonomy" id="1679091"/>
    <lineage>
        <taxon>Archaea</taxon>
        <taxon>Methanobacteriati</taxon>
        <taxon>Methanobacteriota</taxon>
        <taxon>Stenosarchaea group</taxon>
        <taxon>Halobacteria</taxon>
        <taxon>Halobacteriales</taxon>
        <taxon>Natrialbaceae</taxon>
        <taxon>Natrarchaeobius</taxon>
    </lineage>
</organism>
<dbReference type="Gene3D" id="2.50.20.10">
    <property type="entry name" value="Lipoprotein localisation LolA/LolB/LppX"/>
    <property type="match status" value="1"/>
</dbReference>
<dbReference type="RefSeq" id="WP_124178314.1">
    <property type="nucleotide sequence ID" value="NZ_REFY01000003.1"/>
</dbReference>
<comment type="caution">
    <text evidence="1">The sequence shown here is derived from an EMBL/GenBank/DDBJ whole genome shotgun (WGS) entry which is preliminary data.</text>
</comment>
<sequence>MGARRLPLVFCLLAVVVVLGGCAVLDVPSSDPEPDPETVFEAAFVHGDDLVDVRGERTTTVTDGDETVTEVASVVERPYVEYRSEVLESSMAATAGDVYVSNATASWWYDPESNAASVYEVDEPHENEAVEAARADQAERQLERYDLEYLGTETVADRETYVLTVEAKDEVVEDGISVLVGDTEYVYALETVDPADELVALEQTIWIDAEYEYPLKEELVFEGPNGERKTMTERFEEVSFNNDLPDGTFAFEPAENVTVDEIE</sequence>
<keyword evidence="1" id="KW-0449">Lipoprotein</keyword>
<reference evidence="1 2" key="1">
    <citation type="submission" date="2018-10" db="EMBL/GenBank/DDBJ databases">
        <title>Natrarchaeobius chitinivorans gen. nov., sp. nov., and Natrarchaeobius haloalkaliphilus sp. nov., alkaliphilic, chitin-utilizing haloarchaea from hypersaline alkaline lakes.</title>
        <authorList>
            <person name="Sorokin D.Y."/>
            <person name="Elcheninov A.G."/>
            <person name="Kostrikina N.A."/>
            <person name="Bale N.J."/>
            <person name="Sinninghe Damste J.S."/>
            <person name="Khijniak T.V."/>
            <person name="Kublanov I.V."/>
            <person name="Toshchakov S.V."/>
        </authorList>
    </citation>
    <scope>NUCLEOTIDE SEQUENCE [LARGE SCALE GENOMIC DNA]</scope>
    <source>
        <strain evidence="1 2">AArcht-Sl</strain>
    </source>
</reference>
<accession>A0A3N6M4Q0</accession>
<evidence type="ECO:0000313" key="2">
    <source>
        <dbReference type="Proteomes" id="UP000273828"/>
    </source>
</evidence>
<dbReference type="PROSITE" id="PS51257">
    <property type="entry name" value="PROKAR_LIPOPROTEIN"/>
    <property type="match status" value="1"/>
</dbReference>
<dbReference type="PANTHER" id="PTHR37507:SF2">
    <property type="entry name" value="SPORULATION PROTEIN YDCC"/>
    <property type="match status" value="1"/>
</dbReference>
<dbReference type="InterPro" id="IPR029046">
    <property type="entry name" value="LolA/LolB/LppX"/>
</dbReference>
<dbReference type="EMBL" id="REFY01000003">
    <property type="protein sequence ID" value="RQG90211.1"/>
    <property type="molecule type" value="Genomic_DNA"/>
</dbReference>
<proteinExistence type="predicted"/>